<feature type="non-terminal residue" evidence="2">
    <location>
        <position position="197"/>
    </location>
</feature>
<evidence type="ECO:0000313" key="2">
    <source>
        <dbReference type="EMBL" id="CAA0806797.1"/>
    </source>
</evidence>
<dbReference type="Proteomes" id="UP001153555">
    <property type="component" value="Unassembled WGS sequence"/>
</dbReference>
<comment type="caution">
    <text evidence="2">The sequence shown here is derived from an EMBL/GenBank/DDBJ whole genome shotgun (WGS) entry which is preliminary data.</text>
</comment>
<keyword evidence="1" id="KW-1133">Transmembrane helix</keyword>
<reference evidence="2" key="1">
    <citation type="submission" date="2019-12" db="EMBL/GenBank/DDBJ databases">
        <authorList>
            <person name="Scholes J."/>
        </authorList>
    </citation>
    <scope>NUCLEOTIDE SEQUENCE</scope>
</reference>
<feature type="non-terminal residue" evidence="2">
    <location>
        <position position="1"/>
    </location>
</feature>
<feature type="transmembrane region" description="Helical" evidence="1">
    <location>
        <begin position="134"/>
        <end position="160"/>
    </location>
</feature>
<evidence type="ECO:0000313" key="3">
    <source>
        <dbReference type="Proteomes" id="UP001153555"/>
    </source>
</evidence>
<keyword evidence="1" id="KW-0472">Membrane</keyword>
<evidence type="ECO:0000256" key="1">
    <source>
        <dbReference type="SAM" id="Phobius"/>
    </source>
</evidence>
<sequence>TIRKITTKTVQTAVGACSWETAAWLRVEELLTYGHVRCRKRRGLVSYHGGDRQGIRGPIFALSRERVSTSSLCILGYYLSETHTHSFSRFECFNVKPFGWLIFTLYGFRLTSLFPPDDHYWTRGGDDHRVEYAFSFPIFSFFLCFLCVFVFSYRVSLIFVSRFYFYRMNVRDYVLSPILFGQAMRTLLCFKCGGGIS</sequence>
<keyword evidence="1" id="KW-0812">Transmembrane</keyword>
<organism evidence="2 3">
    <name type="scientific">Striga hermonthica</name>
    <name type="common">Purple witchweed</name>
    <name type="synonym">Buchnera hermonthica</name>
    <dbReference type="NCBI Taxonomy" id="68872"/>
    <lineage>
        <taxon>Eukaryota</taxon>
        <taxon>Viridiplantae</taxon>
        <taxon>Streptophyta</taxon>
        <taxon>Embryophyta</taxon>
        <taxon>Tracheophyta</taxon>
        <taxon>Spermatophyta</taxon>
        <taxon>Magnoliopsida</taxon>
        <taxon>eudicotyledons</taxon>
        <taxon>Gunneridae</taxon>
        <taxon>Pentapetalae</taxon>
        <taxon>asterids</taxon>
        <taxon>lamiids</taxon>
        <taxon>Lamiales</taxon>
        <taxon>Orobanchaceae</taxon>
        <taxon>Buchnereae</taxon>
        <taxon>Striga</taxon>
    </lineage>
</organism>
<gene>
    <name evidence="2" type="ORF">SHERM_09678</name>
</gene>
<proteinExistence type="predicted"/>
<dbReference type="AlphaFoldDB" id="A0A9N7R1L6"/>
<accession>A0A9N7R1L6</accession>
<name>A0A9N7R1L6_STRHE</name>
<dbReference type="EMBL" id="CACSLK010000984">
    <property type="protein sequence ID" value="CAA0806797.1"/>
    <property type="molecule type" value="Genomic_DNA"/>
</dbReference>
<feature type="transmembrane region" description="Helical" evidence="1">
    <location>
        <begin position="98"/>
        <end position="114"/>
    </location>
</feature>
<keyword evidence="3" id="KW-1185">Reference proteome</keyword>
<protein>
    <submittedName>
        <fullName evidence="2">Uncharacterized protein</fullName>
    </submittedName>
</protein>